<dbReference type="InterPro" id="IPR050490">
    <property type="entry name" value="Bact_solute-bd_prot1"/>
</dbReference>
<comment type="caution">
    <text evidence="2">The sequence shown here is derived from an EMBL/GenBank/DDBJ whole genome shotgun (WGS) entry which is preliminary data.</text>
</comment>
<keyword evidence="3" id="KW-1185">Reference proteome</keyword>
<dbReference type="InterPro" id="IPR006059">
    <property type="entry name" value="SBP"/>
</dbReference>
<name>A0A4Q7X079_9ACTN</name>
<dbReference type="SUPFAM" id="SSF53850">
    <property type="entry name" value="Periplasmic binding protein-like II"/>
    <property type="match status" value="1"/>
</dbReference>
<dbReference type="AlphaFoldDB" id="A0A4Q7X079"/>
<dbReference type="EMBL" id="SHKR01000012">
    <property type="protein sequence ID" value="RZU16254.1"/>
    <property type="molecule type" value="Genomic_DNA"/>
</dbReference>
<sequence>MQRSLRYWSVLTSIATATALLAACGTSGPGGSKSSGEAATAWILTGPTEATFRASFDTWNKAHPDEQIKVQSFENDAYKQKVRSAVGAGQAPTLIFGWAGGVLKSYVDAGAVDDLTSDIDASTTSHFLPSVTKVGQIQDKLYAVPNNGVKPAVIYYNKDLFQKIGAQPPATWEQLVGLVPRFKAAGIAPITVSGQDKWPLLMWEEYLVDRIGGPDVMKRVLANAPNAWSDPAFIQANTMIQQLVDAGGFVNGFASISTKTGADVALLYTGKAAMNLNLPSAYQTIQTGDPSFLSGGKLGYLPFPAVAGGKGNPKNVVGNPSNYWSVSSKASDQQKKTALDYLRTGLETDDYSEALLKIGLVPPTTGAQAKLASSSNGPYLQTIYDAAQQAPNFQLSWDQALAPAQGDALLTNLQQVFLKQITPAQFSANMNKTLGS</sequence>
<dbReference type="PANTHER" id="PTHR43649:SF14">
    <property type="entry name" value="BLR3389 PROTEIN"/>
    <property type="match status" value="1"/>
</dbReference>
<proteinExistence type="predicted"/>
<reference evidence="2 3" key="1">
    <citation type="journal article" date="2015" name="Stand. Genomic Sci.">
        <title>Genomic Encyclopedia of Bacterial and Archaeal Type Strains, Phase III: the genomes of soil and plant-associated and newly described type strains.</title>
        <authorList>
            <person name="Whitman W.B."/>
            <person name="Woyke T."/>
            <person name="Klenk H.P."/>
            <person name="Zhou Y."/>
            <person name="Lilburn T.G."/>
            <person name="Beck B.J."/>
            <person name="De Vos P."/>
            <person name="Vandamme P."/>
            <person name="Eisen J.A."/>
            <person name="Garrity G."/>
            <person name="Hugenholtz P."/>
            <person name="Kyrpides N.C."/>
        </authorList>
    </citation>
    <scope>NUCLEOTIDE SEQUENCE [LARGE SCALE GENOMIC DNA]</scope>
    <source>
        <strain evidence="2 3">VKM Ac-2540</strain>
    </source>
</reference>
<organism evidence="2 3">
    <name type="scientific">Kribbella rubisoli</name>
    <dbReference type="NCBI Taxonomy" id="3075929"/>
    <lineage>
        <taxon>Bacteria</taxon>
        <taxon>Bacillati</taxon>
        <taxon>Actinomycetota</taxon>
        <taxon>Actinomycetes</taxon>
        <taxon>Propionibacteriales</taxon>
        <taxon>Kribbellaceae</taxon>
        <taxon>Kribbella</taxon>
    </lineage>
</organism>
<dbReference type="RefSeq" id="WP_130445182.1">
    <property type="nucleotide sequence ID" value="NZ_SHKR01000012.1"/>
</dbReference>
<evidence type="ECO:0000313" key="2">
    <source>
        <dbReference type="EMBL" id="RZU16254.1"/>
    </source>
</evidence>
<dbReference type="Proteomes" id="UP000292027">
    <property type="component" value="Unassembled WGS sequence"/>
</dbReference>
<accession>A0A4Q7X079</accession>
<dbReference type="Pfam" id="PF01547">
    <property type="entry name" value="SBP_bac_1"/>
    <property type="match status" value="1"/>
</dbReference>
<dbReference type="OrthoDB" id="7937990at2"/>
<gene>
    <name evidence="2" type="ORF">EV645_3806</name>
</gene>
<protein>
    <submittedName>
        <fullName evidence="2">Raffinose/stachyose/melibiose transport system substrate-binding protein</fullName>
    </submittedName>
</protein>
<dbReference type="PANTHER" id="PTHR43649">
    <property type="entry name" value="ARABINOSE-BINDING PROTEIN-RELATED"/>
    <property type="match status" value="1"/>
</dbReference>
<keyword evidence="1" id="KW-0732">Signal</keyword>
<feature type="chain" id="PRO_5020942259" evidence="1">
    <location>
        <begin position="23"/>
        <end position="436"/>
    </location>
</feature>
<evidence type="ECO:0000313" key="3">
    <source>
        <dbReference type="Proteomes" id="UP000292027"/>
    </source>
</evidence>
<evidence type="ECO:0000256" key="1">
    <source>
        <dbReference type="SAM" id="SignalP"/>
    </source>
</evidence>
<dbReference type="PROSITE" id="PS51257">
    <property type="entry name" value="PROKAR_LIPOPROTEIN"/>
    <property type="match status" value="1"/>
</dbReference>
<dbReference type="Gene3D" id="3.40.190.10">
    <property type="entry name" value="Periplasmic binding protein-like II"/>
    <property type="match status" value="2"/>
</dbReference>
<feature type="signal peptide" evidence="1">
    <location>
        <begin position="1"/>
        <end position="22"/>
    </location>
</feature>